<dbReference type="CDD" id="cd07035">
    <property type="entry name" value="TPP_PYR_POX_like"/>
    <property type="match status" value="1"/>
</dbReference>
<evidence type="ECO:0008006" key="8">
    <source>
        <dbReference type="Google" id="ProtNLM"/>
    </source>
</evidence>
<evidence type="ECO:0000259" key="6">
    <source>
        <dbReference type="Pfam" id="PF02776"/>
    </source>
</evidence>
<dbReference type="SUPFAM" id="SSF52467">
    <property type="entry name" value="DHS-like NAD/FAD-binding domain"/>
    <property type="match status" value="1"/>
</dbReference>
<reference evidence="7" key="1">
    <citation type="journal article" date="2020" name="Nature">
        <title>Giant virus diversity and host interactions through global metagenomics.</title>
        <authorList>
            <person name="Schulz F."/>
            <person name="Roux S."/>
            <person name="Paez-Espino D."/>
            <person name="Jungbluth S."/>
            <person name="Walsh D.A."/>
            <person name="Denef V.J."/>
            <person name="McMahon K.D."/>
            <person name="Konstantinidis K.T."/>
            <person name="Eloe-Fadrosh E.A."/>
            <person name="Kyrpides N.C."/>
            <person name="Woyke T."/>
        </authorList>
    </citation>
    <scope>NUCLEOTIDE SEQUENCE</scope>
    <source>
        <strain evidence="7">GVMAG-M-3300009161-30</strain>
    </source>
</reference>
<dbReference type="GO" id="GO:0000287">
    <property type="term" value="F:magnesium ion binding"/>
    <property type="evidence" value="ECO:0007669"/>
    <property type="project" value="InterPro"/>
</dbReference>
<dbReference type="EMBL" id="MN738944">
    <property type="protein sequence ID" value="QHT32492.1"/>
    <property type="molecule type" value="Genomic_DNA"/>
</dbReference>
<keyword evidence="2 3" id="KW-0786">Thiamine pyrophosphate</keyword>
<evidence type="ECO:0000259" key="4">
    <source>
        <dbReference type="Pfam" id="PF00205"/>
    </source>
</evidence>
<proteinExistence type="inferred from homology"/>
<evidence type="ECO:0000259" key="5">
    <source>
        <dbReference type="Pfam" id="PF02775"/>
    </source>
</evidence>
<dbReference type="Pfam" id="PF00205">
    <property type="entry name" value="TPP_enzyme_M"/>
    <property type="match status" value="1"/>
</dbReference>
<dbReference type="GO" id="GO:0005948">
    <property type="term" value="C:acetolactate synthase complex"/>
    <property type="evidence" value="ECO:0007669"/>
    <property type="project" value="TreeGrafter"/>
</dbReference>
<dbReference type="PANTHER" id="PTHR18968:SF142">
    <property type="entry name" value="ACETOLACTATE SYNTHASE"/>
    <property type="match status" value="1"/>
</dbReference>
<feature type="domain" description="Thiamine pyrophosphate enzyme TPP-binding" evidence="5">
    <location>
        <begin position="398"/>
        <end position="545"/>
    </location>
</feature>
<dbReference type="Pfam" id="PF02775">
    <property type="entry name" value="TPP_enzyme_C"/>
    <property type="match status" value="1"/>
</dbReference>
<feature type="domain" description="Thiamine pyrophosphate enzyme central" evidence="4">
    <location>
        <begin position="202"/>
        <end position="327"/>
    </location>
</feature>
<name>A0A6C0EUQ8_9ZZZZ</name>
<comment type="similarity">
    <text evidence="1 3">Belongs to the TPP enzyme family.</text>
</comment>
<dbReference type="AlphaFoldDB" id="A0A6C0EUQ8"/>
<evidence type="ECO:0000313" key="7">
    <source>
        <dbReference type="EMBL" id="QHT32492.1"/>
    </source>
</evidence>
<dbReference type="Gene3D" id="3.40.50.970">
    <property type="match status" value="2"/>
</dbReference>
<dbReference type="InterPro" id="IPR045229">
    <property type="entry name" value="TPP_enz"/>
</dbReference>
<dbReference type="InterPro" id="IPR029035">
    <property type="entry name" value="DHS-like_NAD/FAD-binding_dom"/>
</dbReference>
<dbReference type="SUPFAM" id="SSF52518">
    <property type="entry name" value="Thiamin diphosphate-binding fold (THDP-binding)"/>
    <property type="match status" value="2"/>
</dbReference>
<organism evidence="7">
    <name type="scientific">viral metagenome</name>
    <dbReference type="NCBI Taxonomy" id="1070528"/>
    <lineage>
        <taxon>unclassified sequences</taxon>
        <taxon>metagenomes</taxon>
        <taxon>organismal metagenomes</taxon>
    </lineage>
</organism>
<dbReference type="GO" id="GO:0003984">
    <property type="term" value="F:acetolactate synthase activity"/>
    <property type="evidence" value="ECO:0007669"/>
    <property type="project" value="TreeGrafter"/>
</dbReference>
<dbReference type="GO" id="GO:0009097">
    <property type="term" value="P:isoleucine biosynthetic process"/>
    <property type="evidence" value="ECO:0007669"/>
    <property type="project" value="TreeGrafter"/>
</dbReference>
<protein>
    <recommendedName>
        <fullName evidence="8">Thiamine pyrophosphate enzyme</fullName>
    </recommendedName>
</protein>
<dbReference type="GO" id="GO:0030976">
    <property type="term" value="F:thiamine pyrophosphate binding"/>
    <property type="evidence" value="ECO:0007669"/>
    <property type="project" value="InterPro"/>
</dbReference>
<dbReference type="InterPro" id="IPR012001">
    <property type="entry name" value="Thiamin_PyroP_enz_TPP-bd_dom"/>
</dbReference>
<accession>A0A6C0EUQ8</accession>
<dbReference type="InterPro" id="IPR029061">
    <property type="entry name" value="THDP-binding"/>
</dbReference>
<evidence type="ECO:0000256" key="1">
    <source>
        <dbReference type="ARBA" id="ARBA00007812"/>
    </source>
</evidence>
<dbReference type="PANTHER" id="PTHR18968">
    <property type="entry name" value="THIAMINE PYROPHOSPHATE ENZYMES"/>
    <property type="match status" value="1"/>
</dbReference>
<evidence type="ECO:0000256" key="2">
    <source>
        <dbReference type="ARBA" id="ARBA00023052"/>
    </source>
</evidence>
<dbReference type="Pfam" id="PF02776">
    <property type="entry name" value="TPP_enzyme_N"/>
    <property type="match status" value="1"/>
</dbReference>
<dbReference type="InterPro" id="IPR011766">
    <property type="entry name" value="TPP_enzyme_TPP-bd"/>
</dbReference>
<dbReference type="Gene3D" id="3.40.50.1220">
    <property type="entry name" value="TPP-binding domain"/>
    <property type="match status" value="1"/>
</dbReference>
<dbReference type="GO" id="GO:0009099">
    <property type="term" value="P:L-valine biosynthetic process"/>
    <property type="evidence" value="ECO:0007669"/>
    <property type="project" value="TreeGrafter"/>
</dbReference>
<evidence type="ECO:0000256" key="3">
    <source>
        <dbReference type="RuleBase" id="RU362132"/>
    </source>
</evidence>
<dbReference type="InterPro" id="IPR012000">
    <property type="entry name" value="Thiamin_PyroP_enz_cen_dom"/>
</dbReference>
<feature type="domain" description="Thiamine pyrophosphate enzyme N-terminal TPP-binding" evidence="6">
    <location>
        <begin position="4"/>
        <end position="107"/>
    </location>
</feature>
<dbReference type="GO" id="GO:0050660">
    <property type="term" value="F:flavin adenine dinucleotide binding"/>
    <property type="evidence" value="ECO:0007669"/>
    <property type="project" value="TreeGrafter"/>
</dbReference>
<sequence length="592" mass="66899">MKVKVSDYIVDFFNKNGIDTLFTITGGFAMHLNDSFGNNKNYKIFYQHHEQACGHSAVGYSKTNGAPCIVCTTAGCAATNAITSCLIAHQDSLPILFISGQVKSTESIRKINNDTMKLRHYAGADSDIISMVSEITKYAKEILDVSDLNNTLIDAFKNLITGRPGPVWLSIPVDIQGMLINDTEIPIIKNTIENVLSNDVDLEQIYKLLQSAERPLIIAGNGIKLGNSIHKFNKFITKYNIPVVVTILATDVIETDNDLYAGKIGLIGDRHGNFTLQNCDLLISFGCRMAQGIVGYREDWFAREAKVIYIDNDPNELEKTNIKYELKLNMDLNTFFDNYNFDTKNYGWWIEKCKYWKNKWIFEIPQHLSDEKGINPYYALKHLFENAQNNKITICSSGSIVTNVWHMVKIKEHDKFLHSSQGDMGFEIPAAIGAQIAEPNKTIIAILGEGSFQLNIQELQTIIQYKLPIKILLFNNGAYGAIQITQTNFFKNKYGVDGSSGLSFPDSQKIAQAYGISYLSVRKYEEVSNSIEQFLNYEGSIILEVFCCIQGRYPRLNAIKNDDGTFTNRPFEDMDPFMDREELKNEMIVKMV</sequence>